<organism evidence="3 4">
    <name type="scientific">Vicia faba</name>
    <name type="common">Broad bean</name>
    <name type="synonym">Faba vulgaris</name>
    <dbReference type="NCBI Taxonomy" id="3906"/>
    <lineage>
        <taxon>Eukaryota</taxon>
        <taxon>Viridiplantae</taxon>
        <taxon>Streptophyta</taxon>
        <taxon>Embryophyta</taxon>
        <taxon>Tracheophyta</taxon>
        <taxon>Spermatophyta</taxon>
        <taxon>Magnoliopsida</taxon>
        <taxon>eudicotyledons</taxon>
        <taxon>Gunneridae</taxon>
        <taxon>Pentapetalae</taxon>
        <taxon>rosids</taxon>
        <taxon>fabids</taxon>
        <taxon>Fabales</taxon>
        <taxon>Fabaceae</taxon>
        <taxon>Papilionoideae</taxon>
        <taxon>50 kb inversion clade</taxon>
        <taxon>NPAAA clade</taxon>
        <taxon>Hologalegina</taxon>
        <taxon>IRL clade</taxon>
        <taxon>Fabeae</taxon>
        <taxon>Vicia</taxon>
    </lineage>
</organism>
<evidence type="ECO:0000313" key="4">
    <source>
        <dbReference type="Proteomes" id="UP001157006"/>
    </source>
</evidence>
<dbReference type="Proteomes" id="UP001157006">
    <property type="component" value="Chromosome 1L"/>
</dbReference>
<dbReference type="InterPro" id="IPR025525">
    <property type="entry name" value="hAT-like_transposase_RNase-H"/>
</dbReference>
<evidence type="ECO:0000259" key="2">
    <source>
        <dbReference type="Pfam" id="PF14372"/>
    </source>
</evidence>
<feature type="domain" description="HAT C-terminal dimerisation" evidence="1">
    <location>
        <begin position="114"/>
        <end position="199"/>
    </location>
</feature>
<dbReference type="GO" id="GO:0003677">
    <property type="term" value="F:DNA binding"/>
    <property type="evidence" value="ECO:0007669"/>
    <property type="project" value="InterPro"/>
</dbReference>
<name>A0AAV0Z241_VICFA</name>
<sequence length="235" mass="27031">MARSMIVKFDKYWSLINGVMAIGAVLDPRYKITLLNYFFPLMYGNNAPKELEKIIQMCEDLVEEYQPNNDMVPTSSEVGASTLVDDIDVTSQDWEKAYSEYVMENTSTTNVKSEFTSYLEDGVLLDKQKKENFDILGWWKQNGLKFPTLQKIARDFLAIPISTVASESAFSTSGRVLSQQRSRLKEDTLEALMCTQDWIRKDIKGYSKTLTQFECVDEDMDDDDDDDNKEKESHI</sequence>
<accession>A0AAV0Z241</accession>
<dbReference type="InterPro" id="IPR008906">
    <property type="entry name" value="HATC_C_dom"/>
</dbReference>
<feature type="domain" description="hAT-like transposase RNase-H fold" evidence="2">
    <location>
        <begin position="1"/>
        <end position="65"/>
    </location>
</feature>
<evidence type="ECO:0000259" key="1">
    <source>
        <dbReference type="Pfam" id="PF05699"/>
    </source>
</evidence>
<protein>
    <submittedName>
        <fullName evidence="3">Uncharacterized protein</fullName>
    </submittedName>
</protein>
<dbReference type="Pfam" id="PF05699">
    <property type="entry name" value="Dimer_Tnp_hAT"/>
    <property type="match status" value="1"/>
</dbReference>
<dbReference type="InterPro" id="IPR012337">
    <property type="entry name" value="RNaseH-like_sf"/>
</dbReference>
<keyword evidence="4" id="KW-1185">Reference proteome</keyword>
<reference evidence="3 4" key="1">
    <citation type="submission" date="2023-01" db="EMBL/GenBank/DDBJ databases">
        <authorList>
            <person name="Kreplak J."/>
        </authorList>
    </citation>
    <scope>NUCLEOTIDE SEQUENCE [LARGE SCALE GENOMIC DNA]</scope>
</reference>
<proteinExistence type="predicted"/>
<dbReference type="EMBL" id="OX451736">
    <property type="protein sequence ID" value="CAI8591438.1"/>
    <property type="molecule type" value="Genomic_DNA"/>
</dbReference>
<gene>
    <name evidence="3" type="ORF">VFH_I487680</name>
</gene>
<dbReference type="PANTHER" id="PTHR23272">
    <property type="entry name" value="BED FINGER-RELATED"/>
    <property type="match status" value="1"/>
</dbReference>
<evidence type="ECO:0000313" key="3">
    <source>
        <dbReference type="EMBL" id="CAI8591438.1"/>
    </source>
</evidence>
<dbReference type="Pfam" id="PF14372">
    <property type="entry name" value="hAT-like_RNase-H"/>
    <property type="match status" value="1"/>
</dbReference>
<dbReference type="SUPFAM" id="SSF53098">
    <property type="entry name" value="Ribonuclease H-like"/>
    <property type="match status" value="1"/>
</dbReference>
<dbReference type="GO" id="GO:0046983">
    <property type="term" value="F:protein dimerization activity"/>
    <property type="evidence" value="ECO:0007669"/>
    <property type="project" value="InterPro"/>
</dbReference>
<dbReference type="AlphaFoldDB" id="A0AAV0Z241"/>
<dbReference type="PANTHER" id="PTHR23272:SF187">
    <property type="entry name" value="AC9 TRANSPOSASE-RELATED"/>
    <property type="match status" value="1"/>
</dbReference>